<evidence type="ECO:0000256" key="2">
    <source>
        <dbReference type="ARBA" id="ARBA00010740"/>
    </source>
</evidence>
<evidence type="ECO:0000313" key="6">
    <source>
        <dbReference type="EMBL" id="QRJ62814.1"/>
    </source>
</evidence>
<dbReference type="InterPro" id="IPR003772">
    <property type="entry name" value="YceD"/>
</dbReference>
<keyword evidence="7" id="KW-1185">Reference proteome</keyword>
<dbReference type="PANTHER" id="PTHR38099">
    <property type="entry name" value="LARGE RIBOSOMAL RNA SUBUNIT ACCUMULATION PROTEIN YCED"/>
    <property type="match status" value="1"/>
</dbReference>
<evidence type="ECO:0000256" key="5">
    <source>
        <dbReference type="ARBA" id="ARBA00031841"/>
    </source>
</evidence>
<evidence type="ECO:0000256" key="1">
    <source>
        <dbReference type="ARBA" id="ARBA00002868"/>
    </source>
</evidence>
<comment type="similarity">
    <text evidence="2">Belongs to the DUF177 domain family.</text>
</comment>
<evidence type="ECO:0000256" key="3">
    <source>
        <dbReference type="ARBA" id="ARBA00015716"/>
    </source>
</evidence>
<accession>A0A974SN26</accession>
<dbReference type="GO" id="GO:0005829">
    <property type="term" value="C:cytosol"/>
    <property type="evidence" value="ECO:0007669"/>
    <property type="project" value="TreeGrafter"/>
</dbReference>
<dbReference type="PANTHER" id="PTHR38099:SF1">
    <property type="entry name" value="LARGE RIBOSOMAL RNA SUBUNIT ACCUMULATION PROTEIN YCED"/>
    <property type="match status" value="1"/>
</dbReference>
<dbReference type="EMBL" id="CP064781">
    <property type="protein sequence ID" value="QRJ62814.1"/>
    <property type="molecule type" value="Genomic_DNA"/>
</dbReference>
<name>A0A974SN26_9RHOO</name>
<dbReference type="GO" id="GO:0042254">
    <property type="term" value="P:ribosome biogenesis"/>
    <property type="evidence" value="ECO:0007669"/>
    <property type="project" value="UniProtKB-KW"/>
</dbReference>
<organism evidence="6 7">
    <name type="scientific">Azospira restricta</name>
    <dbReference type="NCBI Taxonomy" id="404405"/>
    <lineage>
        <taxon>Bacteria</taxon>
        <taxon>Pseudomonadati</taxon>
        <taxon>Pseudomonadota</taxon>
        <taxon>Betaproteobacteria</taxon>
        <taxon>Rhodocyclales</taxon>
        <taxon>Rhodocyclaceae</taxon>
        <taxon>Azospira</taxon>
    </lineage>
</organism>
<comment type="function">
    <text evidence="1">Plays a role in synthesis, processing and/or stability of 23S rRNA.</text>
</comment>
<dbReference type="InterPro" id="IPR039255">
    <property type="entry name" value="YceD_bac"/>
</dbReference>
<reference evidence="6" key="1">
    <citation type="submission" date="2020-11" db="EMBL/GenBank/DDBJ databases">
        <title>Azospira restricta DSM 18626 genome sequence.</title>
        <authorList>
            <person name="Moe W.M."/>
        </authorList>
    </citation>
    <scope>NUCLEOTIDE SEQUENCE</scope>
    <source>
        <strain evidence="6">DSM 18626</strain>
    </source>
</reference>
<gene>
    <name evidence="6" type="ORF">IWH25_13710</name>
</gene>
<dbReference type="Proteomes" id="UP000663444">
    <property type="component" value="Chromosome"/>
</dbReference>
<dbReference type="Pfam" id="PF02620">
    <property type="entry name" value="YceD"/>
    <property type="match status" value="1"/>
</dbReference>
<sequence length="164" mass="17792">MSQQIVIDSLSFAREGRSLQGELPVSGLERLHDILAEIAGVVVYRLNGRMTRQGKPQLVLEVVGEVPLVCQRCLGRLDHPLSIVSTLELVADEADLSQDELEDDSRDFLVAQKELDVAALIEDEIILVLPVAPRHEDCALPGGKTCGTKVSPFAALKALKDKAS</sequence>
<dbReference type="KEGG" id="ares:IWH25_13710"/>
<dbReference type="RefSeq" id="WP_203386345.1">
    <property type="nucleotide sequence ID" value="NZ_CP064781.1"/>
</dbReference>
<evidence type="ECO:0000256" key="4">
    <source>
        <dbReference type="ARBA" id="ARBA00022517"/>
    </source>
</evidence>
<dbReference type="AlphaFoldDB" id="A0A974SN26"/>
<evidence type="ECO:0000313" key="7">
    <source>
        <dbReference type="Proteomes" id="UP000663444"/>
    </source>
</evidence>
<keyword evidence="4" id="KW-0690">Ribosome biogenesis</keyword>
<protein>
    <recommendedName>
        <fullName evidence="3">Large ribosomal RNA subunit accumulation protein YceD</fullName>
    </recommendedName>
    <alternativeName>
        <fullName evidence="5">23S rRNA accumulation protein YceD</fullName>
    </alternativeName>
</protein>
<proteinExistence type="inferred from homology"/>